<dbReference type="HAMAP" id="MF_01518">
    <property type="entry name" value="Adenine_deamin"/>
    <property type="match status" value="1"/>
</dbReference>
<accession>A0A3A9K970</accession>
<dbReference type="EMBL" id="PDOE01000008">
    <property type="protein sequence ID" value="RKL66193.1"/>
    <property type="molecule type" value="Genomic_DNA"/>
</dbReference>
<evidence type="ECO:0000256" key="2">
    <source>
        <dbReference type="ARBA" id="ARBA00006773"/>
    </source>
</evidence>
<dbReference type="Pfam" id="PF13382">
    <property type="entry name" value="Adenine_deam_C"/>
    <property type="match status" value="1"/>
</dbReference>
<dbReference type="Pfam" id="PF01979">
    <property type="entry name" value="Amidohydro_1"/>
    <property type="match status" value="1"/>
</dbReference>
<evidence type="ECO:0000256" key="7">
    <source>
        <dbReference type="ARBA" id="ARBA00069718"/>
    </source>
</evidence>
<gene>
    <name evidence="8 11" type="primary">ade</name>
    <name evidence="11" type="ORF">CR203_16695</name>
</gene>
<dbReference type="AlphaFoldDB" id="A0A3A9K970"/>
<organism evidence="11 12">
    <name type="scientific">Salipaludibacillus neizhouensis</name>
    <dbReference type="NCBI Taxonomy" id="885475"/>
    <lineage>
        <taxon>Bacteria</taxon>
        <taxon>Bacillati</taxon>
        <taxon>Bacillota</taxon>
        <taxon>Bacilli</taxon>
        <taxon>Bacillales</taxon>
        <taxon>Bacillaceae</taxon>
    </lineage>
</organism>
<dbReference type="InterPro" id="IPR006680">
    <property type="entry name" value="Amidohydro-rel"/>
</dbReference>
<dbReference type="GO" id="GO:0000034">
    <property type="term" value="F:adenine deaminase activity"/>
    <property type="evidence" value="ECO:0007669"/>
    <property type="project" value="UniProtKB-UniRule"/>
</dbReference>
<reference evidence="11 12" key="1">
    <citation type="submission" date="2017-10" db="EMBL/GenBank/DDBJ databases">
        <title>Bacillus sp. nov., a halophilic bacterium isolated from a Keqin Lake.</title>
        <authorList>
            <person name="Wang H."/>
        </authorList>
    </citation>
    <scope>NUCLEOTIDE SEQUENCE [LARGE SCALE GENOMIC DNA]</scope>
    <source>
        <strain evidence="11 12">KCTC 13187</strain>
    </source>
</reference>
<evidence type="ECO:0000259" key="9">
    <source>
        <dbReference type="Pfam" id="PF01979"/>
    </source>
</evidence>
<name>A0A3A9K970_9BACI</name>
<evidence type="ECO:0000256" key="3">
    <source>
        <dbReference type="ARBA" id="ARBA00012782"/>
    </source>
</evidence>
<evidence type="ECO:0000256" key="1">
    <source>
        <dbReference type="ARBA" id="ARBA00001936"/>
    </source>
</evidence>
<comment type="cofactor">
    <cofactor evidence="1 8">
        <name>Mn(2+)</name>
        <dbReference type="ChEBI" id="CHEBI:29035"/>
    </cofactor>
</comment>
<keyword evidence="4 8" id="KW-0378">Hydrolase</keyword>
<feature type="domain" description="Amidohydrolase-related" evidence="9">
    <location>
        <begin position="65"/>
        <end position="348"/>
    </location>
</feature>
<dbReference type="Gene3D" id="2.30.40.10">
    <property type="entry name" value="Urease, subunit C, domain 1"/>
    <property type="match status" value="1"/>
</dbReference>
<evidence type="ECO:0000256" key="8">
    <source>
        <dbReference type="HAMAP-Rule" id="MF_01518"/>
    </source>
</evidence>
<evidence type="ECO:0000256" key="4">
    <source>
        <dbReference type="ARBA" id="ARBA00022801"/>
    </source>
</evidence>
<dbReference type="PANTHER" id="PTHR11113">
    <property type="entry name" value="N-ACETYLGLUCOSAMINE-6-PHOSPHATE DEACETYLASE"/>
    <property type="match status" value="1"/>
</dbReference>
<dbReference type="Gene3D" id="3.20.20.140">
    <property type="entry name" value="Metal-dependent hydrolases"/>
    <property type="match status" value="1"/>
</dbReference>
<feature type="domain" description="Adenine deaminase C-terminal" evidence="10">
    <location>
        <begin position="402"/>
        <end position="568"/>
    </location>
</feature>
<dbReference type="CDD" id="cd01295">
    <property type="entry name" value="AdeC"/>
    <property type="match status" value="1"/>
</dbReference>
<comment type="caution">
    <text evidence="11">The sequence shown here is derived from an EMBL/GenBank/DDBJ whole genome shotgun (WGS) entry which is preliminary data.</text>
</comment>
<dbReference type="InterPro" id="IPR032466">
    <property type="entry name" value="Metal_Hydrolase"/>
</dbReference>
<dbReference type="PANTHER" id="PTHR11113:SF2">
    <property type="entry name" value="ADENINE DEAMINASE"/>
    <property type="match status" value="1"/>
</dbReference>
<comment type="catalytic activity">
    <reaction evidence="6 8">
        <text>adenine + H2O + H(+) = hypoxanthine + NH4(+)</text>
        <dbReference type="Rhea" id="RHEA:23688"/>
        <dbReference type="ChEBI" id="CHEBI:15377"/>
        <dbReference type="ChEBI" id="CHEBI:15378"/>
        <dbReference type="ChEBI" id="CHEBI:16708"/>
        <dbReference type="ChEBI" id="CHEBI:17368"/>
        <dbReference type="ChEBI" id="CHEBI:28938"/>
        <dbReference type="EC" id="3.5.4.2"/>
    </reaction>
</comment>
<dbReference type="RefSeq" id="WP_110937026.1">
    <property type="nucleotide sequence ID" value="NZ_KZ614146.1"/>
</dbReference>
<dbReference type="Proteomes" id="UP000281498">
    <property type="component" value="Unassembled WGS sequence"/>
</dbReference>
<evidence type="ECO:0000256" key="5">
    <source>
        <dbReference type="ARBA" id="ARBA00023211"/>
    </source>
</evidence>
<sequence length="581" mass="62896">MNYEITEQIKAANKEIKPDLVIKNGKIVNVFTLEIEEEDLAIHNGFIVGIGSYEGKKTVDAKGKFIVPGLIDGHVHIESSMVPPSHFAHVVVPHGVTTVVTDPHEIANVAGVEGIQFMLDDSEGSILDTLFMLPSCVPATPFENSGAELSAEDLAPFYEHPRVIGLAEVMDYPSVSNAEPGMIQKLTDARTRHRVIDGHGAGLDAHSMNVYGSAGITTDHESTQMEEAKERLRKGLYVIIREGSGAKDLRSLIPLVNAGNARRFLFCTDDKHLDELKENGSIDDNVRLAVSQGLDPILAIQMATLNASECYGLKTKGAVAPGYQADLLFIKNLEEFQVEEVYKNGKLVAKEGEMLSEAALIKAPPSALMSSVNLTCFTKEMLSMKMEKGGKAYAIKLKPNSLVTEKITVEPAVIKDEFQPEGDADLLKMAVIERHHNTGNVGLGMIQGLGFTKGAIALTVAHDSHNLVTAGLNDEDMLVAIQEIERINGGIVLVKDGDVLASITLNIAGLMSSETGEKTYSELKKLDKSLSELGFNGDFNPFSALSFMCLPVIPALKLTDLGYFDAVKGTHIAFKVNEEIE</sequence>
<dbReference type="OrthoDB" id="9775607at2"/>
<dbReference type="GO" id="GO:0006146">
    <property type="term" value="P:adenine catabolic process"/>
    <property type="evidence" value="ECO:0007669"/>
    <property type="project" value="InterPro"/>
</dbReference>
<dbReference type="NCBIfam" id="TIGR01178">
    <property type="entry name" value="ade"/>
    <property type="match status" value="1"/>
</dbReference>
<comment type="similarity">
    <text evidence="2 8">Belongs to the metallo-dependent hydrolases superfamily. Adenine deaminase family.</text>
</comment>
<evidence type="ECO:0000313" key="12">
    <source>
        <dbReference type="Proteomes" id="UP000281498"/>
    </source>
</evidence>
<evidence type="ECO:0000313" key="11">
    <source>
        <dbReference type="EMBL" id="RKL66193.1"/>
    </source>
</evidence>
<dbReference type="EC" id="3.5.4.2" evidence="3 8"/>
<dbReference type="SUPFAM" id="SSF51556">
    <property type="entry name" value="Metallo-dependent hydrolases"/>
    <property type="match status" value="1"/>
</dbReference>
<dbReference type="InterPro" id="IPR011059">
    <property type="entry name" value="Metal-dep_hydrolase_composite"/>
</dbReference>
<protein>
    <recommendedName>
        <fullName evidence="7 8">Adenine deaminase</fullName>
        <shortName evidence="8">Adenase</shortName>
        <shortName evidence="8">Adenine aminase</shortName>
        <ecNumber evidence="3 8">3.5.4.2</ecNumber>
    </recommendedName>
</protein>
<dbReference type="FunFam" id="3.20.20.140:FF:000016">
    <property type="entry name" value="Adenine deaminase"/>
    <property type="match status" value="1"/>
</dbReference>
<evidence type="ECO:0000259" key="10">
    <source>
        <dbReference type="Pfam" id="PF13382"/>
    </source>
</evidence>
<keyword evidence="12" id="KW-1185">Reference proteome</keyword>
<keyword evidence="5 8" id="KW-0464">Manganese</keyword>
<proteinExistence type="inferred from homology"/>
<dbReference type="InterPro" id="IPR006679">
    <property type="entry name" value="Adenine_deam"/>
</dbReference>
<evidence type="ECO:0000256" key="6">
    <source>
        <dbReference type="ARBA" id="ARBA00047720"/>
    </source>
</evidence>
<dbReference type="SUPFAM" id="SSF51338">
    <property type="entry name" value="Composite domain of metallo-dependent hydrolases"/>
    <property type="match status" value="1"/>
</dbReference>
<dbReference type="InterPro" id="IPR026912">
    <property type="entry name" value="Adenine_deam_C"/>
</dbReference>